<keyword evidence="8" id="KW-1185">Reference proteome</keyword>
<dbReference type="PANTHER" id="PTHR43807">
    <property type="entry name" value="FI04487P"/>
    <property type="match status" value="1"/>
</dbReference>
<accession>A0A9P6ZA01</accession>
<evidence type="ECO:0000256" key="2">
    <source>
        <dbReference type="ARBA" id="ARBA00007441"/>
    </source>
</evidence>
<dbReference type="InterPro" id="IPR004839">
    <property type="entry name" value="Aminotransferase_I/II_large"/>
</dbReference>
<dbReference type="AlphaFoldDB" id="A0A9P6ZA01"/>
<keyword evidence="3" id="KW-0032">Aminotransferase</keyword>
<comment type="similarity">
    <text evidence="2">Belongs to the class-I pyridoxal-phosphate-dependent aminotransferase family.</text>
</comment>
<comment type="caution">
    <text evidence="7">The sequence shown here is derived from an EMBL/GenBank/DDBJ whole genome shotgun (WGS) entry which is preliminary data.</text>
</comment>
<name>A0A9P6ZA01_9FUNG</name>
<dbReference type="SUPFAM" id="SSF53383">
    <property type="entry name" value="PLP-dependent transferases"/>
    <property type="match status" value="1"/>
</dbReference>
<dbReference type="InterPro" id="IPR015424">
    <property type="entry name" value="PyrdxlP-dep_Trfase"/>
</dbReference>
<dbReference type="Proteomes" id="UP000740926">
    <property type="component" value="Unassembled WGS sequence"/>
</dbReference>
<evidence type="ECO:0000313" key="7">
    <source>
        <dbReference type="EMBL" id="KAG1573783.1"/>
    </source>
</evidence>
<dbReference type="Gene3D" id="3.90.1150.10">
    <property type="entry name" value="Aspartate Aminotransferase, domain 1"/>
    <property type="match status" value="1"/>
</dbReference>
<dbReference type="CDD" id="cd00609">
    <property type="entry name" value="AAT_like"/>
    <property type="match status" value="1"/>
</dbReference>
<evidence type="ECO:0000256" key="4">
    <source>
        <dbReference type="ARBA" id="ARBA00022679"/>
    </source>
</evidence>
<dbReference type="InterPro" id="IPR015422">
    <property type="entry name" value="PyrdxlP-dep_Trfase_small"/>
</dbReference>
<dbReference type="InterPro" id="IPR051326">
    <property type="entry name" value="Kynurenine-oxoglutarate_AT"/>
</dbReference>
<evidence type="ECO:0000256" key="1">
    <source>
        <dbReference type="ARBA" id="ARBA00001933"/>
    </source>
</evidence>
<dbReference type="GO" id="GO:0016212">
    <property type="term" value="F:kynurenine-oxoglutarate transaminase activity"/>
    <property type="evidence" value="ECO:0007669"/>
    <property type="project" value="TreeGrafter"/>
</dbReference>
<dbReference type="GO" id="GO:0030170">
    <property type="term" value="F:pyridoxal phosphate binding"/>
    <property type="evidence" value="ECO:0007669"/>
    <property type="project" value="InterPro"/>
</dbReference>
<evidence type="ECO:0000313" key="8">
    <source>
        <dbReference type="Proteomes" id="UP000740926"/>
    </source>
</evidence>
<dbReference type="InterPro" id="IPR015421">
    <property type="entry name" value="PyrdxlP-dep_Trfase_major"/>
</dbReference>
<dbReference type="EMBL" id="JAANIU010000243">
    <property type="protein sequence ID" value="KAG1573783.1"/>
    <property type="molecule type" value="Genomic_DNA"/>
</dbReference>
<evidence type="ECO:0000256" key="3">
    <source>
        <dbReference type="ARBA" id="ARBA00022576"/>
    </source>
</evidence>
<protein>
    <recommendedName>
        <fullName evidence="6">Aminotransferase class I/classII large domain-containing protein</fullName>
    </recommendedName>
</protein>
<dbReference type="PANTHER" id="PTHR43807:SF20">
    <property type="entry name" value="FI04487P"/>
    <property type="match status" value="1"/>
</dbReference>
<evidence type="ECO:0000259" key="6">
    <source>
        <dbReference type="Pfam" id="PF00155"/>
    </source>
</evidence>
<feature type="domain" description="Aminotransferase class I/classII large" evidence="6">
    <location>
        <begin position="45"/>
        <end position="427"/>
    </location>
</feature>
<proteinExistence type="inferred from homology"/>
<gene>
    <name evidence="7" type="ORF">G6F50_002550</name>
</gene>
<keyword evidence="5" id="KW-0663">Pyridoxal phosphate</keyword>
<evidence type="ECO:0000256" key="5">
    <source>
        <dbReference type="ARBA" id="ARBA00022898"/>
    </source>
</evidence>
<dbReference type="FunFam" id="3.40.640.10:FF:000024">
    <property type="entry name" value="Kynurenine--oxoglutarate transaminase 3"/>
    <property type="match status" value="1"/>
</dbReference>
<sequence>MFALRRPITRLSVMAYSTKIKPAQRVSNFGRDVWSIFTPLAAETKAINLGQGFMNFTPSKVVQNACKEALDKAESNQYCHPKGLLRLRNALSTSYKKEFNGRELDPETNIVITAGANEGIFAVMAGFLDKGDEVIVMEPFFDQYIPNITMNGGVPVHVPLRPPADADHRAVSSHEWTLDISELESKITHKTKMLVLNTPHNPIGKVFTDDELNAIGQVAEKHDLLILSDEVYDRLYYPPFERIPRIGNKFWDRTITVGSGGKSFAATGWRVGWLIGPDELIQHAYAAQLRIIFCVNSPCQEAVAAGVETSLVEPVFEQQIEDYIEKRRILSKAFDELCLPYTVPEGAYYILANTSKIQIPKNYPFPDILNDRGDDFKMCYWLAKEIGVCAIPPSEFYSKEHWPLASKYARFAFCKTNDVLEQAVDRLRKLKDYIQ</sequence>
<dbReference type="Gene3D" id="3.40.640.10">
    <property type="entry name" value="Type I PLP-dependent aspartate aminotransferase-like (Major domain)"/>
    <property type="match status" value="1"/>
</dbReference>
<reference evidence="7 8" key="1">
    <citation type="journal article" date="2020" name="Microb. Genom.">
        <title>Genetic diversity of clinical and environmental Mucorales isolates obtained from an investigation of mucormycosis cases among solid organ transplant recipients.</title>
        <authorList>
            <person name="Nguyen M.H."/>
            <person name="Kaul D."/>
            <person name="Muto C."/>
            <person name="Cheng S.J."/>
            <person name="Richter R.A."/>
            <person name="Bruno V.M."/>
            <person name="Liu G."/>
            <person name="Beyhan S."/>
            <person name="Sundermann A.J."/>
            <person name="Mounaud S."/>
            <person name="Pasculle A.W."/>
            <person name="Nierman W.C."/>
            <person name="Driscoll E."/>
            <person name="Cumbie R."/>
            <person name="Clancy C.J."/>
            <person name="Dupont C.L."/>
        </authorList>
    </citation>
    <scope>NUCLEOTIDE SEQUENCE [LARGE SCALE GENOMIC DNA]</scope>
    <source>
        <strain evidence="7 8">GL24</strain>
    </source>
</reference>
<comment type="cofactor">
    <cofactor evidence="1">
        <name>pyridoxal 5'-phosphate</name>
        <dbReference type="ChEBI" id="CHEBI:597326"/>
    </cofactor>
</comment>
<keyword evidence="4" id="KW-0808">Transferase</keyword>
<dbReference type="GO" id="GO:0005739">
    <property type="term" value="C:mitochondrion"/>
    <property type="evidence" value="ECO:0007669"/>
    <property type="project" value="TreeGrafter"/>
</dbReference>
<dbReference type="Pfam" id="PF00155">
    <property type="entry name" value="Aminotran_1_2"/>
    <property type="match status" value="1"/>
</dbReference>
<organism evidence="7 8">
    <name type="scientific">Rhizopus delemar</name>
    <dbReference type="NCBI Taxonomy" id="936053"/>
    <lineage>
        <taxon>Eukaryota</taxon>
        <taxon>Fungi</taxon>
        <taxon>Fungi incertae sedis</taxon>
        <taxon>Mucoromycota</taxon>
        <taxon>Mucoromycotina</taxon>
        <taxon>Mucoromycetes</taxon>
        <taxon>Mucorales</taxon>
        <taxon>Mucorineae</taxon>
        <taxon>Rhizopodaceae</taxon>
        <taxon>Rhizopus</taxon>
    </lineage>
</organism>